<dbReference type="AlphaFoldDB" id="A0A1Y2HKH2"/>
<keyword evidence="1" id="KW-1133">Transmembrane helix</keyword>
<feature type="transmembrane region" description="Helical" evidence="1">
    <location>
        <begin position="125"/>
        <end position="148"/>
    </location>
</feature>
<dbReference type="PANTHER" id="PTHR31064:SF30">
    <property type="entry name" value="HIGH-AFFINITY POTASSIUM TRANSPORT PROTEIN-RELATED"/>
    <property type="match status" value="1"/>
</dbReference>
<gene>
    <name evidence="2" type="ORF">BCR44DRAFT_1435044</name>
</gene>
<feature type="transmembrane region" description="Helical" evidence="1">
    <location>
        <begin position="64"/>
        <end position="86"/>
    </location>
</feature>
<protein>
    <submittedName>
        <fullName evidence="2">Uncharacterized protein</fullName>
    </submittedName>
</protein>
<keyword evidence="1" id="KW-0472">Membrane</keyword>
<keyword evidence="3" id="KW-1185">Reference proteome</keyword>
<evidence type="ECO:0000256" key="1">
    <source>
        <dbReference type="SAM" id="Phobius"/>
    </source>
</evidence>
<dbReference type="GO" id="GO:0140107">
    <property type="term" value="F:high-affinity potassium ion transmembrane transporter activity"/>
    <property type="evidence" value="ECO:0007669"/>
    <property type="project" value="TreeGrafter"/>
</dbReference>
<dbReference type="OrthoDB" id="9999863at2759"/>
<dbReference type="PANTHER" id="PTHR31064">
    <property type="entry name" value="POTASSIUM TRANSPORT PROTEIN DDB_G0292412-RELATED"/>
    <property type="match status" value="1"/>
</dbReference>
<comment type="caution">
    <text evidence="2">The sequence shown here is derived from an EMBL/GenBank/DDBJ whole genome shotgun (WGS) entry which is preliminary data.</text>
</comment>
<reference evidence="2 3" key="1">
    <citation type="submission" date="2016-07" db="EMBL/GenBank/DDBJ databases">
        <title>Pervasive Adenine N6-methylation of Active Genes in Fungi.</title>
        <authorList>
            <consortium name="DOE Joint Genome Institute"/>
            <person name="Mondo S.J."/>
            <person name="Dannebaum R.O."/>
            <person name="Kuo R.C."/>
            <person name="Labutti K."/>
            <person name="Haridas S."/>
            <person name="Kuo A."/>
            <person name="Salamov A."/>
            <person name="Ahrendt S.R."/>
            <person name="Lipzen A."/>
            <person name="Sullivan W."/>
            <person name="Andreopoulos W.B."/>
            <person name="Clum A."/>
            <person name="Lindquist E."/>
            <person name="Daum C."/>
            <person name="Ramamoorthy G.K."/>
            <person name="Gryganskyi A."/>
            <person name="Culley D."/>
            <person name="Magnuson J.K."/>
            <person name="James T.Y."/>
            <person name="O'Malley M.A."/>
            <person name="Stajich J.E."/>
            <person name="Spatafora J.W."/>
            <person name="Visel A."/>
            <person name="Grigoriev I.V."/>
        </authorList>
    </citation>
    <scope>NUCLEOTIDE SEQUENCE [LARGE SCALE GENOMIC DNA]</scope>
    <source>
        <strain evidence="2 3">PL171</strain>
    </source>
</reference>
<name>A0A1Y2HKH2_9FUNG</name>
<dbReference type="EMBL" id="MCFL01000024">
    <property type="protein sequence ID" value="ORZ35080.1"/>
    <property type="molecule type" value="Genomic_DNA"/>
</dbReference>
<dbReference type="InterPro" id="IPR051143">
    <property type="entry name" value="TrkH_K-transport"/>
</dbReference>
<dbReference type="GO" id="GO:0030007">
    <property type="term" value="P:intracellular potassium ion homeostasis"/>
    <property type="evidence" value="ECO:0007669"/>
    <property type="project" value="TreeGrafter"/>
</dbReference>
<dbReference type="GO" id="GO:0005886">
    <property type="term" value="C:plasma membrane"/>
    <property type="evidence" value="ECO:0007669"/>
    <property type="project" value="TreeGrafter"/>
</dbReference>
<feature type="non-terminal residue" evidence="2">
    <location>
        <position position="1"/>
    </location>
</feature>
<proteinExistence type="predicted"/>
<organism evidence="2 3">
    <name type="scientific">Catenaria anguillulae PL171</name>
    <dbReference type="NCBI Taxonomy" id="765915"/>
    <lineage>
        <taxon>Eukaryota</taxon>
        <taxon>Fungi</taxon>
        <taxon>Fungi incertae sedis</taxon>
        <taxon>Blastocladiomycota</taxon>
        <taxon>Blastocladiomycetes</taxon>
        <taxon>Blastocladiales</taxon>
        <taxon>Catenariaceae</taxon>
        <taxon>Catenaria</taxon>
    </lineage>
</organism>
<evidence type="ECO:0000313" key="3">
    <source>
        <dbReference type="Proteomes" id="UP000193411"/>
    </source>
</evidence>
<dbReference type="STRING" id="765915.A0A1Y2HKH2"/>
<sequence>CTQGTSSGTTAGAATTPLQQIQLASIAAPNSPSSGSTGQILIQALRFIRKVWRGTKIGQGVIDFWTLNLIFITMLAIIGSFVIFAIEAGRADLTIHYTDCLFLAASAVTVTGMTPFEFAQFRQGSIVTCYCLMTLGSTIVLSIPPVLIRRYLYRARFGNPATQPKRSRLESNRSTFRDTIQRSGMALASVASQVMPKVDVPKLLGSITSLNEHGEATEGNSIQSTAEYGTSLQIYPDLSRISH</sequence>
<dbReference type="GO" id="GO:1990573">
    <property type="term" value="P:potassium ion import across plasma membrane"/>
    <property type="evidence" value="ECO:0007669"/>
    <property type="project" value="TreeGrafter"/>
</dbReference>
<dbReference type="Proteomes" id="UP000193411">
    <property type="component" value="Unassembled WGS sequence"/>
</dbReference>
<keyword evidence="1" id="KW-0812">Transmembrane</keyword>
<evidence type="ECO:0000313" key="2">
    <source>
        <dbReference type="EMBL" id="ORZ35080.1"/>
    </source>
</evidence>
<feature type="transmembrane region" description="Helical" evidence="1">
    <location>
        <begin position="93"/>
        <end position="113"/>
    </location>
</feature>
<accession>A0A1Y2HKH2</accession>